<reference evidence="2 3" key="1">
    <citation type="submission" date="2018-10" db="EMBL/GenBank/DDBJ databases">
        <title>Genomic Encyclopedia of Type Strains, Phase IV (KMG-IV): sequencing the most valuable type-strain genomes for metagenomic binning, comparative biology and taxonomic classification.</title>
        <authorList>
            <person name="Goeker M."/>
        </authorList>
    </citation>
    <scope>NUCLEOTIDE SEQUENCE [LARGE SCALE GENOMIC DNA]</scope>
    <source>
        <strain evidence="2 3">DSM 12769</strain>
    </source>
</reference>
<protein>
    <submittedName>
        <fullName evidence="2">Uncharacterized protein</fullName>
    </submittedName>
</protein>
<keyword evidence="1" id="KW-0812">Transmembrane</keyword>
<evidence type="ECO:0000313" key="3">
    <source>
        <dbReference type="Proteomes" id="UP000275461"/>
    </source>
</evidence>
<dbReference type="Proteomes" id="UP000275461">
    <property type="component" value="Unassembled WGS sequence"/>
</dbReference>
<accession>A0A498C6H1</accession>
<feature type="transmembrane region" description="Helical" evidence="1">
    <location>
        <begin position="12"/>
        <end position="29"/>
    </location>
</feature>
<evidence type="ECO:0000256" key="1">
    <source>
        <dbReference type="SAM" id="Phobius"/>
    </source>
</evidence>
<dbReference type="AlphaFoldDB" id="A0A498C6H1"/>
<sequence>MALVIEANSESVAIVYSACWWSVVLLAFMESAHRKPIAANGIVVPPLLPAFSDAGPTSFAMIMHSLRNRGGVSCCVNAT</sequence>
<name>A0A498C6H1_9GAMM</name>
<dbReference type="RefSeq" id="WP_147436928.1">
    <property type="nucleotide sequence ID" value="NZ_RCDA01000001.1"/>
</dbReference>
<comment type="caution">
    <text evidence="2">The sequence shown here is derived from an EMBL/GenBank/DDBJ whole genome shotgun (WGS) entry which is preliminary data.</text>
</comment>
<proteinExistence type="predicted"/>
<organism evidence="2 3">
    <name type="scientific">Alkalispirillum mobile</name>
    <dbReference type="NCBI Taxonomy" id="85925"/>
    <lineage>
        <taxon>Bacteria</taxon>
        <taxon>Pseudomonadati</taxon>
        <taxon>Pseudomonadota</taxon>
        <taxon>Gammaproteobacteria</taxon>
        <taxon>Chromatiales</taxon>
        <taxon>Ectothiorhodospiraceae</taxon>
        <taxon>Alkalispirillum</taxon>
    </lineage>
</organism>
<keyword evidence="1" id="KW-1133">Transmembrane helix</keyword>
<gene>
    <name evidence="2" type="ORF">DFR31_0565</name>
</gene>
<evidence type="ECO:0000313" key="2">
    <source>
        <dbReference type="EMBL" id="RLK50659.1"/>
    </source>
</evidence>
<keyword evidence="3" id="KW-1185">Reference proteome</keyword>
<dbReference type="EMBL" id="RCDA01000001">
    <property type="protein sequence ID" value="RLK50659.1"/>
    <property type="molecule type" value="Genomic_DNA"/>
</dbReference>
<keyword evidence="1" id="KW-0472">Membrane</keyword>